<dbReference type="EC" id="1.14.12.17" evidence="4"/>
<dbReference type="InterPro" id="IPR050415">
    <property type="entry name" value="MRET"/>
</dbReference>
<feature type="compositionally biased region" description="Basic and acidic residues" evidence="11">
    <location>
        <begin position="43"/>
        <end position="53"/>
    </location>
</feature>
<keyword evidence="8" id="KW-0520">NAD</keyword>
<dbReference type="CDD" id="cd06187">
    <property type="entry name" value="O2ase_reductase_like"/>
    <property type="match status" value="1"/>
</dbReference>
<comment type="cofactor">
    <cofactor evidence="2">
        <name>FAD</name>
        <dbReference type="ChEBI" id="CHEBI:57692"/>
    </cofactor>
</comment>
<reference evidence="14 15" key="1">
    <citation type="submission" date="2021-01" db="EMBL/GenBank/DDBJ databases">
        <title>WGS of actinomycetes isolated from Thailand.</title>
        <authorList>
            <person name="Thawai C."/>
        </authorList>
    </citation>
    <scope>NUCLEOTIDE SEQUENCE [LARGE SCALE GENOMIC DNA]</scope>
    <source>
        <strain evidence="14 15">CA1R205</strain>
    </source>
</reference>
<dbReference type="InterPro" id="IPR009050">
    <property type="entry name" value="Globin-like_sf"/>
</dbReference>
<accession>A0ABS1N8H4</accession>
<evidence type="ECO:0000256" key="2">
    <source>
        <dbReference type="ARBA" id="ARBA00001974"/>
    </source>
</evidence>
<evidence type="ECO:0000256" key="7">
    <source>
        <dbReference type="ARBA" id="ARBA00023014"/>
    </source>
</evidence>
<evidence type="ECO:0000256" key="5">
    <source>
        <dbReference type="ARBA" id="ARBA00022714"/>
    </source>
</evidence>
<dbReference type="RefSeq" id="WP_201872281.1">
    <property type="nucleotide sequence ID" value="NZ_JAERRF010000003.1"/>
</dbReference>
<feature type="domain" description="FAD-binding FR-type" evidence="13">
    <location>
        <begin position="297"/>
        <end position="397"/>
    </location>
</feature>
<keyword evidence="15" id="KW-1185">Reference proteome</keyword>
<evidence type="ECO:0000259" key="13">
    <source>
        <dbReference type="PROSITE" id="PS51384"/>
    </source>
</evidence>
<dbReference type="Gene3D" id="3.40.50.80">
    <property type="entry name" value="Nucleotide-binding domain of ferredoxin-NADP reductase (FNR) module"/>
    <property type="match status" value="1"/>
</dbReference>
<dbReference type="PROSITE" id="PS01033">
    <property type="entry name" value="GLOBIN"/>
    <property type="match status" value="1"/>
</dbReference>
<dbReference type="Gene3D" id="1.10.490.10">
    <property type="entry name" value="Globins"/>
    <property type="match status" value="1"/>
</dbReference>
<keyword evidence="5" id="KW-0001">2Fe-2S</keyword>
<comment type="cofactor">
    <cofactor evidence="1">
        <name>heme b</name>
        <dbReference type="ChEBI" id="CHEBI:60344"/>
    </cofactor>
</comment>
<gene>
    <name evidence="14" type="ORF">JK363_06280</name>
</gene>
<dbReference type="SUPFAM" id="SSF46458">
    <property type="entry name" value="Globin-like"/>
    <property type="match status" value="1"/>
</dbReference>
<dbReference type="InterPro" id="IPR039261">
    <property type="entry name" value="FNR_nucleotide-bd"/>
</dbReference>
<feature type="compositionally biased region" description="Basic and acidic residues" evidence="11">
    <location>
        <begin position="112"/>
        <end position="122"/>
    </location>
</feature>
<dbReference type="PRINTS" id="PR00410">
    <property type="entry name" value="PHEHYDRXLASE"/>
</dbReference>
<dbReference type="Pfam" id="PF00970">
    <property type="entry name" value="FAD_binding_6"/>
    <property type="match status" value="1"/>
</dbReference>
<dbReference type="Proteomes" id="UP000634229">
    <property type="component" value="Unassembled WGS sequence"/>
</dbReference>
<evidence type="ECO:0000256" key="3">
    <source>
        <dbReference type="ARBA" id="ARBA00006401"/>
    </source>
</evidence>
<feature type="compositionally biased region" description="Low complexity" evidence="11">
    <location>
        <begin position="81"/>
        <end position="91"/>
    </location>
</feature>
<evidence type="ECO:0000256" key="8">
    <source>
        <dbReference type="ARBA" id="ARBA00023027"/>
    </source>
</evidence>
<evidence type="ECO:0000259" key="12">
    <source>
        <dbReference type="PROSITE" id="PS01033"/>
    </source>
</evidence>
<dbReference type="PROSITE" id="PS51384">
    <property type="entry name" value="FAD_FR"/>
    <property type="match status" value="1"/>
</dbReference>
<evidence type="ECO:0000256" key="1">
    <source>
        <dbReference type="ARBA" id="ARBA00001970"/>
    </source>
</evidence>
<dbReference type="SUPFAM" id="SSF63380">
    <property type="entry name" value="Riboflavin synthase domain-like"/>
    <property type="match status" value="1"/>
</dbReference>
<dbReference type="InterPro" id="IPR008333">
    <property type="entry name" value="Cbr1-like_FAD-bd_dom"/>
</dbReference>
<dbReference type="InterPro" id="IPR001433">
    <property type="entry name" value="OxRdtase_FAD/NAD-bd"/>
</dbReference>
<keyword evidence="6" id="KW-0521">NADP</keyword>
<dbReference type="CDD" id="cd19753">
    <property type="entry name" value="Mb-like_oxidoreductase"/>
    <property type="match status" value="1"/>
</dbReference>
<evidence type="ECO:0000256" key="10">
    <source>
        <dbReference type="ARBA" id="ARBA00049433"/>
    </source>
</evidence>
<dbReference type="InterPro" id="IPR017938">
    <property type="entry name" value="Riboflavin_synthase-like_b-brl"/>
</dbReference>
<dbReference type="InterPro" id="IPR000971">
    <property type="entry name" value="Globin"/>
</dbReference>
<dbReference type="PANTHER" id="PTHR47354:SF5">
    <property type="entry name" value="PROTEIN RFBI"/>
    <property type="match status" value="1"/>
</dbReference>
<dbReference type="Pfam" id="PF00175">
    <property type="entry name" value="NAD_binding_1"/>
    <property type="match status" value="1"/>
</dbReference>
<comment type="caution">
    <text evidence="14">The sequence shown here is derived from an EMBL/GenBank/DDBJ whole genome shotgun (WGS) entry which is preliminary data.</text>
</comment>
<evidence type="ECO:0000256" key="11">
    <source>
        <dbReference type="SAM" id="MobiDB-lite"/>
    </source>
</evidence>
<sequence>MDAPTTTSSAGNDGSGGNSGEWGWFTPSRKPAEDQSPTPGRGAPDREAGERAPRRPVNPIRPVGTGAERRPQAPPPPPARPGNSAARSAPAAPAPAAPAHSAPPAGTVPPAARREEHQRSDEAATSENVRPARGTPAPGTPAPESPASGAAFTAPGNASPDAILVRRTMAEIEPVSDKVTAYFYALLFVQHPELRPLFPAAMDAQRDRLFKALLTSAKLVDDPDVLSEYLAGLGRGHRKYGTQPEHYPAVGECLIGALTHYAVNSWSAETEAAWVRAYTAISQIMIDAAAEDERKAPAWWHAEVVEHERRTSDIAVVTVRPDQPYPFLAGQYTSVETPWWPRVWRHYSFAAAPRSDGLLSFHIKAIPAGWVSSALVNRARPGDVIRLGPPTGSMTVDHSSDNGLLCLGGGTGIAPIKAMVEDVAEHGRQRTVEVFYGARNDHDLYDIDTMLRLSQAHPWLSVRPVVSDGPTNGLSGRLPDAVRQYGPWGAFDAYLSGPPGMIRSGVDALRGAGIPPDRIRHDSLEELVAAGG</sequence>
<dbReference type="EMBL" id="JAERRF010000003">
    <property type="protein sequence ID" value="MBL1096277.1"/>
    <property type="molecule type" value="Genomic_DNA"/>
</dbReference>
<evidence type="ECO:0000256" key="4">
    <source>
        <dbReference type="ARBA" id="ARBA00012229"/>
    </source>
</evidence>
<keyword evidence="5" id="KW-0408">Iron</keyword>
<name>A0ABS1N8H4_9ACTN</name>
<dbReference type="Pfam" id="PF00042">
    <property type="entry name" value="Globin"/>
    <property type="match status" value="1"/>
</dbReference>
<dbReference type="SUPFAM" id="SSF52343">
    <property type="entry name" value="Ferredoxin reductase-like, C-terminal NADP-linked domain"/>
    <property type="match status" value="1"/>
</dbReference>
<dbReference type="PANTHER" id="PTHR47354">
    <property type="entry name" value="NADH OXIDOREDUCTASE HCR"/>
    <property type="match status" value="1"/>
</dbReference>
<comment type="similarity">
    <text evidence="3">In the C-terminal section; belongs to the flavoprotein pyridine nucleotide cytochrome reductase family.</text>
</comment>
<proteinExistence type="inferred from homology"/>
<feature type="domain" description="Globin" evidence="12">
    <location>
        <begin position="156"/>
        <end position="290"/>
    </location>
</feature>
<organism evidence="14 15">
    <name type="scientific">Streptomyces coffeae</name>
    <dbReference type="NCBI Taxonomy" id="621382"/>
    <lineage>
        <taxon>Bacteria</taxon>
        <taxon>Bacillati</taxon>
        <taxon>Actinomycetota</taxon>
        <taxon>Actinomycetes</taxon>
        <taxon>Kitasatosporales</taxon>
        <taxon>Streptomycetaceae</taxon>
        <taxon>Streptomyces</taxon>
    </lineage>
</organism>
<evidence type="ECO:0000313" key="14">
    <source>
        <dbReference type="EMBL" id="MBL1096277.1"/>
    </source>
</evidence>
<feature type="region of interest" description="Disordered" evidence="11">
    <location>
        <begin position="1"/>
        <end position="154"/>
    </location>
</feature>
<protein>
    <recommendedName>
        <fullName evidence="4">nitric oxide dioxygenase</fullName>
        <ecNumber evidence="4">1.14.12.17</ecNumber>
    </recommendedName>
</protein>
<keyword evidence="7" id="KW-0411">Iron-sulfur</keyword>
<comment type="catalytic activity">
    <reaction evidence="10">
        <text>2 nitric oxide + NADPH + 2 O2 = 2 nitrate + NADP(+) + H(+)</text>
        <dbReference type="Rhea" id="RHEA:19465"/>
        <dbReference type="ChEBI" id="CHEBI:15378"/>
        <dbReference type="ChEBI" id="CHEBI:15379"/>
        <dbReference type="ChEBI" id="CHEBI:16480"/>
        <dbReference type="ChEBI" id="CHEBI:17632"/>
        <dbReference type="ChEBI" id="CHEBI:57783"/>
        <dbReference type="ChEBI" id="CHEBI:58349"/>
        <dbReference type="EC" id="1.14.12.17"/>
    </reaction>
</comment>
<keyword evidence="5" id="KW-0479">Metal-binding</keyword>
<dbReference type="Gene3D" id="2.40.30.10">
    <property type="entry name" value="Translation factors"/>
    <property type="match status" value="1"/>
</dbReference>
<dbReference type="InterPro" id="IPR017927">
    <property type="entry name" value="FAD-bd_FR_type"/>
</dbReference>
<evidence type="ECO:0000313" key="15">
    <source>
        <dbReference type="Proteomes" id="UP000634229"/>
    </source>
</evidence>
<evidence type="ECO:0000256" key="6">
    <source>
        <dbReference type="ARBA" id="ARBA00022857"/>
    </source>
</evidence>
<comment type="catalytic activity">
    <reaction evidence="9">
        <text>2 nitric oxide + NADH + 2 O2 = 2 nitrate + NAD(+) + H(+)</text>
        <dbReference type="Rhea" id="RHEA:19469"/>
        <dbReference type="ChEBI" id="CHEBI:15378"/>
        <dbReference type="ChEBI" id="CHEBI:15379"/>
        <dbReference type="ChEBI" id="CHEBI:16480"/>
        <dbReference type="ChEBI" id="CHEBI:17632"/>
        <dbReference type="ChEBI" id="CHEBI:57540"/>
        <dbReference type="ChEBI" id="CHEBI:57945"/>
        <dbReference type="EC" id="1.14.12.17"/>
    </reaction>
</comment>
<evidence type="ECO:0000256" key="9">
    <source>
        <dbReference type="ARBA" id="ARBA00048649"/>
    </source>
</evidence>
<dbReference type="InterPro" id="IPR012292">
    <property type="entry name" value="Globin/Proto"/>
</dbReference>